<dbReference type="Proteomes" id="UP001638806">
    <property type="component" value="Unassembled WGS sequence"/>
</dbReference>
<reference evidence="1" key="1">
    <citation type="submission" date="2024-12" db="EMBL/GenBank/DDBJ databases">
        <title>Comparative genomics and development of molecular markers within Purpureocillium lilacinum and among Purpureocillium species.</title>
        <authorList>
            <person name="Yeh Z.-Y."/>
            <person name="Ni N.-T."/>
            <person name="Lo P.-H."/>
            <person name="Mushyakhwo K."/>
            <person name="Lin C.-F."/>
            <person name="Nai Y.-S."/>
        </authorList>
    </citation>
    <scope>NUCLEOTIDE SEQUENCE</scope>
    <source>
        <strain evidence="1">NCHU-NPUST-175</strain>
    </source>
</reference>
<comment type="caution">
    <text evidence="1">The sequence shown here is derived from an EMBL/GenBank/DDBJ whole genome shotgun (WGS) entry which is preliminary data.</text>
</comment>
<proteinExistence type="predicted"/>
<sequence length="350" mass="37143">MIKIALKSASLGYTLNLPLAPCRATTEVEDLADALCRRHGTGAPSRAALENGAAGASGVPYASGAKTRQAPDGQRSAANPRALTDDSHNGGLTEVGSSALAPPSASVADCQPAASRDDTHSQGRDLAAENALGGYYEDILHDPIPYPFSHKPEEPPSTADPSVLPPSKKPETTKKTKTPTSRKTGATAAPSVETSPPVPSPPPQTAAEKARIVFGSRLLGPAEQADRLALKKSQSTYIAGVLVPPRPDEPDNCCMSGCVNCVWDRYRDDMEEWSASKNEAQRRLKKGSGTMDSDGGGSETNWGVTIGDAKITKDMWEEDVFKSVPVGIREFMKQEKRLKEKHEREGTLGG</sequence>
<accession>A0ACC4DJ49</accession>
<evidence type="ECO:0000313" key="2">
    <source>
        <dbReference type="Proteomes" id="UP001638806"/>
    </source>
</evidence>
<gene>
    <name evidence="1" type="ORF">ACCO45_008959</name>
</gene>
<name>A0ACC4DJ49_PURLI</name>
<protein>
    <submittedName>
        <fullName evidence="1">Uncharacterized protein</fullName>
    </submittedName>
</protein>
<evidence type="ECO:0000313" key="1">
    <source>
        <dbReference type="EMBL" id="KAL3956113.1"/>
    </source>
</evidence>
<dbReference type="EMBL" id="JBGNUJ010000008">
    <property type="protein sequence ID" value="KAL3956113.1"/>
    <property type="molecule type" value="Genomic_DNA"/>
</dbReference>
<organism evidence="1 2">
    <name type="scientific">Purpureocillium lilacinum</name>
    <name type="common">Paecilomyces lilacinus</name>
    <dbReference type="NCBI Taxonomy" id="33203"/>
    <lineage>
        <taxon>Eukaryota</taxon>
        <taxon>Fungi</taxon>
        <taxon>Dikarya</taxon>
        <taxon>Ascomycota</taxon>
        <taxon>Pezizomycotina</taxon>
        <taxon>Sordariomycetes</taxon>
        <taxon>Hypocreomycetidae</taxon>
        <taxon>Hypocreales</taxon>
        <taxon>Ophiocordycipitaceae</taxon>
        <taxon>Purpureocillium</taxon>
    </lineage>
</organism>
<keyword evidence="2" id="KW-1185">Reference proteome</keyword>